<evidence type="ECO:0000256" key="1">
    <source>
        <dbReference type="ARBA" id="ARBA00006594"/>
    </source>
</evidence>
<dbReference type="InterPro" id="IPR011639">
    <property type="entry name" value="MethylTrfase_TaqI-like_dom"/>
</dbReference>
<organism evidence="8 9">
    <name type="scientific">Pseudoclavibacter terrae</name>
    <dbReference type="NCBI Taxonomy" id="1530195"/>
    <lineage>
        <taxon>Bacteria</taxon>
        <taxon>Bacillati</taxon>
        <taxon>Actinomycetota</taxon>
        <taxon>Actinomycetes</taxon>
        <taxon>Micrococcales</taxon>
        <taxon>Microbacteriaceae</taxon>
        <taxon>Pseudoclavibacter</taxon>
    </lineage>
</organism>
<keyword evidence="3 8" id="KW-0489">Methyltransferase</keyword>
<name>A0A7J5B695_9MICO</name>
<comment type="similarity">
    <text evidence="1">Belongs to the N(4)/N(6)-methyltransferase family.</text>
</comment>
<evidence type="ECO:0000256" key="4">
    <source>
        <dbReference type="ARBA" id="ARBA00022679"/>
    </source>
</evidence>
<dbReference type="InterPro" id="IPR050953">
    <property type="entry name" value="N4_N6_ade-DNA_methylase"/>
</dbReference>
<dbReference type="InterPro" id="IPR029063">
    <property type="entry name" value="SAM-dependent_MTases_sf"/>
</dbReference>
<evidence type="ECO:0000313" key="8">
    <source>
        <dbReference type="EMBL" id="KAB1639706.1"/>
    </source>
</evidence>
<dbReference type="Proteomes" id="UP000490386">
    <property type="component" value="Unassembled WGS sequence"/>
</dbReference>
<dbReference type="GO" id="GO:0003677">
    <property type="term" value="F:DNA binding"/>
    <property type="evidence" value="ECO:0007669"/>
    <property type="project" value="UniProtKB-KW"/>
</dbReference>
<dbReference type="GO" id="GO:0032259">
    <property type="term" value="P:methylation"/>
    <property type="evidence" value="ECO:0007669"/>
    <property type="project" value="UniProtKB-KW"/>
</dbReference>
<dbReference type="Gene3D" id="3.90.1570.30">
    <property type="match status" value="1"/>
</dbReference>
<dbReference type="Pfam" id="PF07669">
    <property type="entry name" value="Eco57I"/>
    <property type="match status" value="1"/>
</dbReference>
<feature type="domain" description="Type II methyltransferase M.TaqI-like" evidence="7">
    <location>
        <begin position="468"/>
        <end position="652"/>
    </location>
</feature>
<keyword evidence="4" id="KW-0808">Transferase</keyword>
<evidence type="ECO:0000256" key="5">
    <source>
        <dbReference type="ARBA" id="ARBA00022691"/>
    </source>
</evidence>
<dbReference type="GO" id="GO:0009307">
    <property type="term" value="P:DNA restriction-modification system"/>
    <property type="evidence" value="ECO:0007669"/>
    <property type="project" value="UniProtKB-KW"/>
</dbReference>
<dbReference type="RefSeq" id="WP_151422877.1">
    <property type="nucleotide sequence ID" value="NZ_WBJX01000001.1"/>
</dbReference>
<dbReference type="SUPFAM" id="SSF53335">
    <property type="entry name" value="S-adenosyl-L-methionine-dependent methyltransferases"/>
    <property type="match status" value="1"/>
</dbReference>
<dbReference type="Gene3D" id="3.40.50.150">
    <property type="entry name" value="Vaccinia Virus protein VP39"/>
    <property type="match status" value="1"/>
</dbReference>
<keyword evidence="5" id="KW-0949">S-adenosyl-L-methionine</keyword>
<dbReference type="PRINTS" id="PR00507">
    <property type="entry name" value="N12N6MTFRASE"/>
</dbReference>
<comment type="caution">
    <text evidence="8">The sequence shown here is derived from an EMBL/GenBank/DDBJ whole genome shotgun (WGS) entry which is preliminary data.</text>
</comment>
<comment type="catalytic activity">
    <reaction evidence="6">
        <text>a 2'-deoxyadenosine in DNA + S-adenosyl-L-methionine = an N(6)-methyl-2'-deoxyadenosine in DNA + S-adenosyl-L-homocysteine + H(+)</text>
        <dbReference type="Rhea" id="RHEA:15197"/>
        <dbReference type="Rhea" id="RHEA-COMP:12418"/>
        <dbReference type="Rhea" id="RHEA-COMP:12419"/>
        <dbReference type="ChEBI" id="CHEBI:15378"/>
        <dbReference type="ChEBI" id="CHEBI:57856"/>
        <dbReference type="ChEBI" id="CHEBI:59789"/>
        <dbReference type="ChEBI" id="CHEBI:90615"/>
        <dbReference type="ChEBI" id="CHEBI:90616"/>
        <dbReference type="EC" id="2.1.1.72"/>
    </reaction>
</comment>
<dbReference type="AlphaFoldDB" id="A0A7J5B695"/>
<dbReference type="GO" id="GO:0009007">
    <property type="term" value="F:site-specific DNA-methyltransferase (adenine-specific) activity"/>
    <property type="evidence" value="ECO:0007669"/>
    <property type="project" value="UniProtKB-EC"/>
</dbReference>
<evidence type="ECO:0000259" key="7">
    <source>
        <dbReference type="Pfam" id="PF07669"/>
    </source>
</evidence>
<dbReference type="InterPro" id="IPR002052">
    <property type="entry name" value="DNA_methylase_N6_adenine_CS"/>
</dbReference>
<evidence type="ECO:0000256" key="2">
    <source>
        <dbReference type="ARBA" id="ARBA00011900"/>
    </source>
</evidence>
<dbReference type="PANTHER" id="PTHR33841:SF5">
    <property type="entry name" value="DNA METHYLASE (MODIFICATION METHYLASE) (METHYLTRANSFERASE)-RELATED"/>
    <property type="match status" value="1"/>
</dbReference>
<dbReference type="EC" id="2.1.1.72" evidence="2"/>
<evidence type="ECO:0000256" key="6">
    <source>
        <dbReference type="ARBA" id="ARBA00047942"/>
    </source>
</evidence>
<reference evidence="8 9" key="1">
    <citation type="submission" date="2019-09" db="EMBL/GenBank/DDBJ databases">
        <title>Phylogeny of genus Pseudoclavibacter and closely related genus.</title>
        <authorList>
            <person name="Li Y."/>
        </authorList>
    </citation>
    <scope>NUCLEOTIDE SEQUENCE [LARGE SCALE GENOMIC DNA]</scope>
    <source>
        <strain evidence="8 9">THG-MD12</strain>
    </source>
</reference>
<proteinExistence type="inferred from homology"/>
<gene>
    <name evidence="8" type="ORF">F8O03_05135</name>
</gene>
<evidence type="ECO:0000313" key="9">
    <source>
        <dbReference type="Proteomes" id="UP000490386"/>
    </source>
</evidence>
<dbReference type="GO" id="GO:0009035">
    <property type="term" value="F:type I site-specific deoxyribonuclease activity"/>
    <property type="evidence" value="ECO:0007669"/>
    <property type="project" value="UniProtKB-EC"/>
</dbReference>
<dbReference type="OrthoDB" id="4280289at2"/>
<dbReference type="GO" id="GO:0005524">
    <property type="term" value="F:ATP binding"/>
    <property type="evidence" value="ECO:0007669"/>
    <property type="project" value="UniProtKB-KW"/>
</dbReference>
<accession>A0A7J5B695</accession>
<sequence>MDDVAMPVSLKARVQNFAERQMELFRENYKEASTRIEFVDPLLAALGWDVSNDAGLAERFKDVVVEPAQEVDGHNRAPDYALRVDGVRRFFVEAKKPKIPLKNHKDSAFQARGYAWSAQLPVVVLTNFSEIAVYDGRLRPKPGDPASKARLLYITWDQLEERWGELYALVGRESVASGALELFVKASGNKGGTERIDRVFLRDLEETRQTLLAHVAVRNPHLTDSELLRSIQLTLDRMIFLRFCEDRGMERFGAVRTAVNSQNPRAALQTLYREADARYNSGLFHFDVEAGRVDPDLLTLNLNIDDDVIRKTVERFYPPQSPYAFSVMPVEVLGRAYESFLSWRITRAGGKVALEQKPEVRKAGGVYYTPEWLTRETVKRVLDPLLAGRTPESMARKPLRLLDPSCGSGSFLVVGYRYLLDWHLAQYAKDAQRWLPTSRRQTNVRLRKNRNGELALTARERKRILTDHIHGVDIDAQAVEVAKLSLLLTFMEDEEPSDASVALTGFKDRILPDIEANVRCGNSLIGHDVLTDDELLDVDDPARTKLNPFDWRAFGFEFDAVVGNPPWLMAGYETTARSLKYLKSKYSSYTGKADLYYLFIERSINLLTPNGRIGLVVPNKMFATGSAKGLRSLLSHSPLVESIVNFGAEQLFEGATNYSQILILDKNTAASSTLSYTRAVKYMAASQSWGIERARLNSEPWDLSSPISRAVYQRMEHGATRLDEIATGFDNGVQTGRDPLMILSKDEATALRLEPEFLRPLVRGRHIRDGRVTPGGEVIVFPYKEIDGRYVVLTPSQLTRAPWLQAYLESIRTELQKRKWFGQSATDLTGQWWGLMFVEEPAAFNELHLVTPAFTRIASFAVGGRELFPTGTAGVTGVRLPSGYDPKPLLALLNSPLLSAYALGHSPEYQGGFRKFSKPYIDSLPIKGHAAGERGTWDRLGDLWEKRMQLPPGASRAIVDTRISDLVLELYGVSQTELHALQVSVEPLADPMETSDPHPDL</sequence>
<evidence type="ECO:0000256" key="3">
    <source>
        <dbReference type="ARBA" id="ARBA00022603"/>
    </source>
</evidence>
<dbReference type="PROSITE" id="PS00092">
    <property type="entry name" value="N6_MTASE"/>
    <property type="match status" value="1"/>
</dbReference>
<dbReference type="PANTHER" id="PTHR33841">
    <property type="entry name" value="DNA METHYLTRANSFERASE YEEA-RELATED"/>
    <property type="match status" value="1"/>
</dbReference>
<dbReference type="EMBL" id="WBJX01000001">
    <property type="protein sequence ID" value="KAB1639706.1"/>
    <property type="molecule type" value="Genomic_DNA"/>
</dbReference>
<protein>
    <recommendedName>
        <fullName evidence="2">site-specific DNA-methyltransferase (adenine-specific)</fullName>
        <ecNumber evidence="2">2.1.1.72</ecNumber>
    </recommendedName>
</protein>
<keyword evidence="9" id="KW-1185">Reference proteome</keyword>